<feature type="domain" description="Helicase C-terminal" evidence="6">
    <location>
        <begin position="1"/>
        <end position="68"/>
    </location>
</feature>
<evidence type="ECO:0000313" key="7">
    <source>
        <dbReference type="EMBL" id="RDX42631.1"/>
    </source>
</evidence>
<dbReference type="SUPFAM" id="SSF52540">
    <property type="entry name" value="P-loop containing nucleoside triphosphate hydrolases"/>
    <property type="match status" value="1"/>
</dbReference>
<dbReference type="GO" id="GO:0005694">
    <property type="term" value="C:chromosome"/>
    <property type="evidence" value="ECO:0007669"/>
    <property type="project" value="TreeGrafter"/>
</dbReference>
<keyword evidence="8" id="KW-1185">Reference proteome</keyword>
<comment type="similarity">
    <text evidence="1">Belongs to the helicase family. RecQ subfamily.</text>
</comment>
<accession>A0A371CQS2</accession>
<dbReference type="GO" id="GO:0003677">
    <property type="term" value="F:DNA binding"/>
    <property type="evidence" value="ECO:0007669"/>
    <property type="project" value="UniProtKB-KW"/>
</dbReference>
<dbReference type="PANTHER" id="PTHR13710:SF105">
    <property type="entry name" value="ATP-DEPENDENT DNA HELICASE Q1"/>
    <property type="match status" value="1"/>
</dbReference>
<dbReference type="PROSITE" id="PS51194">
    <property type="entry name" value="HELICASE_CTER"/>
    <property type="match status" value="1"/>
</dbReference>
<dbReference type="STRING" id="139420.A0A371CQS2"/>
<reference evidence="7 8" key="1">
    <citation type="journal article" date="2018" name="Biotechnol. Biofuels">
        <title>Integrative visual omics of the white-rot fungus Polyporus brumalis exposes the biotechnological potential of its oxidative enzymes for delignifying raw plant biomass.</title>
        <authorList>
            <person name="Miyauchi S."/>
            <person name="Rancon A."/>
            <person name="Drula E."/>
            <person name="Hage H."/>
            <person name="Chaduli D."/>
            <person name="Favel A."/>
            <person name="Grisel S."/>
            <person name="Henrissat B."/>
            <person name="Herpoel-Gimbert I."/>
            <person name="Ruiz-Duenas F.J."/>
            <person name="Chevret D."/>
            <person name="Hainaut M."/>
            <person name="Lin J."/>
            <person name="Wang M."/>
            <person name="Pangilinan J."/>
            <person name="Lipzen A."/>
            <person name="Lesage-Meessen L."/>
            <person name="Navarro D."/>
            <person name="Riley R."/>
            <person name="Grigoriev I.V."/>
            <person name="Zhou S."/>
            <person name="Raouche S."/>
            <person name="Rosso M.N."/>
        </authorList>
    </citation>
    <scope>NUCLEOTIDE SEQUENCE [LARGE SCALE GENOMIC DNA]</scope>
    <source>
        <strain evidence="7 8">BRFM 1820</strain>
    </source>
</reference>
<dbReference type="EC" id="5.6.2.4" evidence="5"/>
<sequence>SRFSGGQYRFLCATDAAGMGCNVPDIQYIIIFNCPRSLSIVSQRWGRAGRDRKTLATCLLLVPKWAFR</sequence>
<evidence type="ECO:0000256" key="1">
    <source>
        <dbReference type="ARBA" id="ARBA00005446"/>
    </source>
</evidence>
<name>A0A371CQS2_9APHY</name>
<evidence type="ECO:0000256" key="3">
    <source>
        <dbReference type="ARBA" id="ARBA00023235"/>
    </source>
</evidence>
<feature type="non-terminal residue" evidence="7">
    <location>
        <position position="1"/>
    </location>
</feature>
<dbReference type="Pfam" id="PF00271">
    <property type="entry name" value="Helicase_C"/>
    <property type="match status" value="1"/>
</dbReference>
<comment type="catalytic activity">
    <reaction evidence="4">
        <text>Couples ATP hydrolysis with the unwinding of duplex DNA by translocating in the 3'-5' direction.</text>
        <dbReference type="EC" id="5.6.2.4"/>
    </reaction>
</comment>
<dbReference type="Proteomes" id="UP000256964">
    <property type="component" value="Unassembled WGS sequence"/>
</dbReference>
<organism evidence="7 8">
    <name type="scientific">Lentinus brumalis</name>
    <dbReference type="NCBI Taxonomy" id="2498619"/>
    <lineage>
        <taxon>Eukaryota</taxon>
        <taxon>Fungi</taxon>
        <taxon>Dikarya</taxon>
        <taxon>Basidiomycota</taxon>
        <taxon>Agaricomycotina</taxon>
        <taxon>Agaricomycetes</taxon>
        <taxon>Polyporales</taxon>
        <taxon>Polyporaceae</taxon>
        <taxon>Lentinus</taxon>
    </lineage>
</organism>
<evidence type="ECO:0000313" key="8">
    <source>
        <dbReference type="Proteomes" id="UP000256964"/>
    </source>
</evidence>
<dbReference type="GO" id="GO:0000724">
    <property type="term" value="P:double-strand break repair via homologous recombination"/>
    <property type="evidence" value="ECO:0007669"/>
    <property type="project" value="TreeGrafter"/>
</dbReference>
<evidence type="ECO:0000259" key="6">
    <source>
        <dbReference type="PROSITE" id="PS51194"/>
    </source>
</evidence>
<dbReference type="OrthoDB" id="2757771at2759"/>
<dbReference type="GO" id="GO:0005737">
    <property type="term" value="C:cytoplasm"/>
    <property type="evidence" value="ECO:0007669"/>
    <property type="project" value="TreeGrafter"/>
</dbReference>
<gene>
    <name evidence="7" type="ORF">OH76DRAFT_1299480</name>
</gene>
<dbReference type="GO" id="GO:0009378">
    <property type="term" value="F:four-way junction helicase activity"/>
    <property type="evidence" value="ECO:0007669"/>
    <property type="project" value="TreeGrafter"/>
</dbReference>
<dbReference type="InterPro" id="IPR027417">
    <property type="entry name" value="P-loop_NTPase"/>
</dbReference>
<dbReference type="EMBL" id="KZ857480">
    <property type="protein sequence ID" value="RDX42631.1"/>
    <property type="molecule type" value="Genomic_DNA"/>
</dbReference>
<evidence type="ECO:0000256" key="2">
    <source>
        <dbReference type="ARBA" id="ARBA00023125"/>
    </source>
</evidence>
<keyword evidence="2" id="KW-0238">DNA-binding</keyword>
<dbReference type="PANTHER" id="PTHR13710">
    <property type="entry name" value="DNA HELICASE RECQ FAMILY MEMBER"/>
    <property type="match status" value="1"/>
</dbReference>
<dbReference type="AlphaFoldDB" id="A0A371CQS2"/>
<evidence type="ECO:0000256" key="5">
    <source>
        <dbReference type="ARBA" id="ARBA00034808"/>
    </source>
</evidence>
<dbReference type="Gene3D" id="3.40.50.300">
    <property type="entry name" value="P-loop containing nucleotide triphosphate hydrolases"/>
    <property type="match status" value="1"/>
</dbReference>
<evidence type="ECO:0000256" key="4">
    <source>
        <dbReference type="ARBA" id="ARBA00034617"/>
    </source>
</evidence>
<feature type="non-terminal residue" evidence="7">
    <location>
        <position position="68"/>
    </location>
</feature>
<proteinExistence type="inferred from homology"/>
<protein>
    <recommendedName>
        <fullName evidence="5">DNA 3'-5' helicase</fullName>
        <ecNumber evidence="5">5.6.2.4</ecNumber>
    </recommendedName>
</protein>
<dbReference type="InterPro" id="IPR001650">
    <property type="entry name" value="Helicase_C-like"/>
</dbReference>
<dbReference type="GO" id="GO:0043138">
    <property type="term" value="F:3'-5' DNA helicase activity"/>
    <property type="evidence" value="ECO:0007669"/>
    <property type="project" value="UniProtKB-EC"/>
</dbReference>
<keyword evidence="3" id="KW-0413">Isomerase</keyword>